<reference evidence="1 2" key="1">
    <citation type="submission" date="2019-03" db="EMBL/GenBank/DDBJ databases">
        <title>Genomic Encyclopedia of Archaeal and Bacterial Type Strains, Phase II (KMG-II): from individual species to whole genera.</title>
        <authorList>
            <person name="Goeker M."/>
        </authorList>
    </citation>
    <scope>NUCLEOTIDE SEQUENCE [LARGE SCALE GENOMIC DNA]</scope>
    <source>
        <strain evidence="1 2">DSM 28135</strain>
    </source>
</reference>
<accession>A0A4R7Q7X1</accession>
<dbReference type="Pfam" id="PF09697">
    <property type="entry name" value="Porph_ging"/>
    <property type="match status" value="1"/>
</dbReference>
<organism evidence="1 2">
    <name type="scientific">Gelidibacter sediminis</name>
    <dbReference type="NCBI Taxonomy" id="1608710"/>
    <lineage>
        <taxon>Bacteria</taxon>
        <taxon>Pseudomonadati</taxon>
        <taxon>Bacteroidota</taxon>
        <taxon>Flavobacteriia</taxon>
        <taxon>Flavobacteriales</taxon>
        <taxon>Flavobacteriaceae</taxon>
        <taxon>Gelidibacter</taxon>
    </lineage>
</organism>
<dbReference type="RefSeq" id="WP_133757174.1">
    <property type="nucleotide sequence ID" value="NZ_SOBW01000007.1"/>
</dbReference>
<gene>
    <name evidence="1" type="ORF">BXY82_1153</name>
</gene>
<name>A0A4R7Q7X1_9FLAO</name>
<dbReference type="Proteomes" id="UP000294689">
    <property type="component" value="Unassembled WGS sequence"/>
</dbReference>
<proteinExistence type="predicted"/>
<keyword evidence="2" id="KW-1185">Reference proteome</keyword>
<sequence>MIKLLILSIIFLSISSSSEPIDKEPINKILYSAMKIDDNLKPSDKNKSLNLIEKSIDKNDIQFELLFNSNKSIYKLKEELDTEDISKKIAQLYFGGIYVYYADTLKEKNICQAQAYGEFFIFPNETFKWELTKESAKISGYLCYKAKTVKIVTNDKGVFKKEVIAWYTPEIATNFGPKGYHGLPGLILELQEGNQIFYASNIALNTNIKIKIEKPSRGHEVSYHEFLNIGKKIGNENRP</sequence>
<dbReference type="NCBIfam" id="TIGR01200">
    <property type="entry name" value="GLPGLI"/>
    <property type="match status" value="1"/>
</dbReference>
<dbReference type="AlphaFoldDB" id="A0A4R7Q7X1"/>
<dbReference type="OrthoDB" id="713598at2"/>
<dbReference type="EMBL" id="SOBW01000007">
    <property type="protein sequence ID" value="TDU43735.1"/>
    <property type="molecule type" value="Genomic_DNA"/>
</dbReference>
<evidence type="ECO:0000313" key="1">
    <source>
        <dbReference type="EMBL" id="TDU43735.1"/>
    </source>
</evidence>
<evidence type="ECO:0000313" key="2">
    <source>
        <dbReference type="Proteomes" id="UP000294689"/>
    </source>
</evidence>
<comment type="caution">
    <text evidence="1">The sequence shown here is derived from an EMBL/GenBank/DDBJ whole genome shotgun (WGS) entry which is preliminary data.</text>
</comment>
<dbReference type="InterPro" id="IPR005901">
    <property type="entry name" value="GLPGLI"/>
</dbReference>
<protein>
    <submittedName>
        <fullName evidence="1">GLPGLI family protein</fullName>
    </submittedName>
</protein>